<dbReference type="PANTHER" id="PTHR34980:SF2">
    <property type="entry name" value="INNER MEMBRANE PROTEIN YHAH-RELATED"/>
    <property type="match status" value="1"/>
</dbReference>
<dbReference type="PANTHER" id="PTHR34980">
    <property type="entry name" value="INNER MEMBRANE PROTEIN-RELATED-RELATED"/>
    <property type="match status" value="1"/>
</dbReference>
<dbReference type="EMBL" id="VTTN01000002">
    <property type="protein sequence ID" value="KAA0597179.1"/>
    <property type="molecule type" value="Genomic_DNA"/>
</dbReference>
<dbReference type="OrthoDB" id="9812349at2"/>
<feature type="transmembrane region" description="Helical" evidence="1">
    <location>
        <begin position="56"/>
        <end position="73"/>
    </location>
</feature>
<dbReference type="Proteomes" id="UP000324927">
    <property type="component" value="Unassembled WGS sequence"/>
</dbReference>
<keyword evidence="1" id="KW-0812">Transmembrane</keyword>
<evidence type="ECO:0000313" key="3">
    <source>
        <dbReference type="Proteomes" id="UP000324927"/>
    </source>
</evidence>
<protein>
    <submittedName>
        <fullName evidence="2">DUF805 domain-containing protein</fullName>
    </submittedName>
</protein>
<dbReference type="InterPro" id="IPR008523">
    <property type="entry name" value="DUF805"/>
</dbReference>
<sequence length="128" mass="13880">MGFVDAIKSVFSQYVGFSGRAMRSEYWYWVLFSVLVSIITSILDAILVGFDGASPLNSIVNLVLLLPGLAVSVRRLHDIGRSGWWLLLGVVPLIGWLVLIIWAATKGDATENRFGPPPLPPIALSATA</sequence>
<evidence type="ECO:0000313" key="2">
    <source>
        <dbReference type="EMBL" id="KAA0597179.1"/>
    </source>
</evidence>
<keyword evidence="1" id="KW-0472">Membrane</keyword>
<dbReference type="AlphaFoldDB" id="A0A5A9GUV4"/>
<dbReference type="Pfam" id="PF05656">
    <property type="entry name" value="DUF805"/>
    <property type="match status" value="1"/>
</dbReference>
<keyword evidence="3" id="KW-1185">Reference proteome</keyword>
<organism evidence="2 3">
    <name type="scientific">Azospirillum lipoferum</name>
    <dbReference type="NCBI Taxonomy" id="193"/>
    <lineage>
        <taxon>Bacteria</taxon>
        <taxon>Pseudomonadati</taxon>
        <taxon>Pseudomonadota</taxon>
        <taxon>Alphaproteobacteria</taxon>
        <taxon>Rhodospirillales</taxon>
        <taxon>Azospirillaceae</taxon>
        <taxon>Azospirillum</taxon>
    </lineage>
</organism>
<name>A0A5A9GUV4_AZOLI</name>
<dbReference type="GO" id="GO:0005886">
    <property type="term" value="C:plasma membrane"/>
    <property type="evidence" value="ECO:0007669"/>
    <property type="project" value="TreeGrafter"/>
</dbReference>
<reference evidence="2 3" key="1">
    <citation type="submission" date="2019-08" db="EMBL/GenBank/DDBJ databases">
        <authorList>
            <person name="Grouzdev D."/>
            <person name="Tikhonova E."/>
            <person name="Kravchenko I."/>
        </authorList>
    </citation>
    <scope>NUCLEOTIDE SEQUENCE [LARGE SCALE GENOMIC DNA]</scope>
    <source>
        <strain evidence="2 3">59b</strain>
    </source>
</reference>
<comment type="caution">
    <text evidence="2">The sequence shown here is derived from an EMBL/GenBank/DDBJ whole genome shotgun (WGS) entry which is preliminary data.</text>
</comment>
<proteinExistence type="predicted"/>
<feature type="transmembrane region" description="Helical" evidence="1">
    <location>
        <begin position="26"/>
        <end position="50"/>
    </location>
</feature>
<dbReference type="RefSeq" id="WP_149230711.1">
    <property type="nucleotide sequence ID" value="NZ_JALJXJ010000001.1"/>
</dbReference>
<keyword evidence="1" id="KW-1133">Transmembrane helix</keyword>
<evidence type="ECO:0000256" key="1">
    <source>
        <dbReference type="SAM" id="Phobius"/>
    </source>
</evidence>
<feature type="transmembrane region" description="Helical" evidence="1">
    <location>
        <begin position="85"/>
        <end position="104"/>
    </location>
</feature>
<gene>
    <name evidence="2" type="ORF">FZ942_08745</name>
</gene>
<accession>A0A5A9GUV4</accession>